<accession>W1YQU4</accession>
<organism evidence="2">
    <name type="scientific">human gut metagenome</name>
    <dbReference type="NCBI Taxonomy" id="408170"/>
    <lineage>
        <taxon>unclassified sequences</taxon>
        <taxon>metagenomes</taxon>
        <taxon>organismal metagenomes</taxon>
    </lineage>
</organism>
<feature type="non-terminal residue" evidence="2">
    <location>
        <position position="125"/>
    </location>
</feature>
<feature type="transmembrane region" description="Helical" evidence="1">
    <location>
        <begin position="6"/>
        <end position="26"/>
    </location>
</feature>
<keyword evidence="1" id="KW-0812">Transmembrane</keyword>
<feature type="transmembrane region" description="Helical" evidence="1">
    <location>
        <begin position="99"/>
        <end position="122"/>
    </location>
</feature>
<proteinExistence type="predicted"/>
<sequence length="125" mass="13549">MHLQWWSILPFAAMLASIAVLPLVPATSHWWEKRSSQLTVALVLGLPVAVWMWVAGGWQVVFASVVEYVQFIMLLLALFVVSGGIFLKGDIQATPRTNTVFLAIGGVLASFVGTTGAAMLLIRPL</sequence>
<keyword evidence="1" id="KW-0472">Membrane</keyword>
<gene>
    <name evidence="2" type="ORF">Q604_UNBC01307G0001</name>
</gene>
<evidence type="ECO:0000313" key="2">
    <source>
        <dbReference type="EMBL" id="ETJ44696.1"/>
    </source>
</evidence>
<name>W1YQU4_9ZZZZ</name>
<comment type="caution">
    <text evidence="2">The sequence shown here is derived from an EMBL/GenBank/DDBJ whole genome shotgun (WGS) entry which is preliminary data.</text>
</comment>
<feature type="transmembrane region" description="Helical" evidence="1">
    <location>
        <begin position="38"/>
        <end position="56"/>
    </location>
</feature>
<keyword evidence="1" id="KW-1133">Transmembrane helix</keyword>
<dbReference type="EMBL" id="AZMM01001307">
    <property type="protein sequence ID" value="ETJ44696.1"/>
    <property type="molecule type" value="Genomic_DNA"/>
</dbReference>
<dbReference type="Pfam" id="PF16980">
    <property type="entry name" value="CitMHS_2"/>
    <property type="match status" value="1"/>
</dbReference>
<protein>
    <submittedName>
        <fullName evidence="2">UIT6 family protein</fullName>
    </submittedName>
</protein>
<feature type="transmembrane region" description="Helical" evidence="1">
    <location>
        <begin position="68"/>
        <end position="87"/>
    </location>
</feature>
<dbReference type="AlphaFoldDB" id="W1YQU4"/>
<evidence type="ECO:0000256" key="1">
    <source>
        <dbReference type="SAM" id="Phobius"/>
    </source>
</evidence>
<dbReference type="InterPro" id="IPR031566">
    <property type="entry name" value="CitMHS_2"/>
</dbReference>
<reference evidence="2" key="1">
    <citation type="submission" date="2013-12" db="EMBL/GenBank/DDBJ databases">
        <title>A Varibaculum cambriense genome reconstructed from a premature infant gut community with otherwise low bacterial novelty that shifts toward anaerobic metabolism during the third week of life.</title>
        <authorList>
            <person name="Brown C.T."/>
            <person name="Sharon I."/>
            <person name="Thomas B.C."/>
            <person name="Castelle C.J."/>
            <person name="Morowitz M.J."/>
            <person name="Banfield J.F."/>
        </authorList>
    </citation>
    <scope>NUCLEOTIDE SEQUENCE</scope>
</reference>